<keyword evidence="4" id="KW-0378">Hydrolase</keyword>
<name>A2FCT9_TRIV3</name>
<feature type="binding site" evidence="8">
    <location>
        <position position="180"/>
    </location>
    <ligand>
        <name>Zn(2+)</name>
        <dbReference type="ChEBI" id="CHEBI:29105"/>
        <note>catalytic</note>
    </ligand>
</feature>
<feature type="transmembrane region" description="Helical" evidence="9">
    <location>
        <begin position="522"/>
        <end position="548"/>
    </location>
</feature>
<keyword evidence="9" id="KW-0812">Transmembrane</keyword>
<evidence type="ECO:0008006" key="12">
    <source>
        <dbReference type="Google" id="ProtNLM"/>
    </source>
</evidence>
<dbReference type="GO" id="GO:0006508">
    <property type="term" value="P:proteolysis"/>
    <property type="evidence" value="ECO:0007669"/>
    <property type="project" value="UniProtKB-KW"/>
</dbReference>
<evidence type="ECO:0000256" key="8">
    <source>
        <dbReference type="PIRSR" id="PIRSR601577-2"/>
    </source>
</evidence>
<dbReference type="Gene3D" id="3.10.170.20">
    <property type="match status" value="1"/>
</dbReference>
<dbReference type="PANTHER" id="PTHR10942:SF0">
    <property type="entry name" value="LEISHMANOLYSIN-LIKE PEPTIDASE"/>
    <property type="match status" value="1"/>
</dbReference>
<feature type="binding site" evidence="8">
    <location>
        <position position="262"/>
    </location>
    <ligand>
        <name>Zn(2+)</name>
        <dbReference type="ChEBI" id="CHEBI:29105"/>
        <note>catalytic</note>
    </ligand>
</feature>
<dbReference type="GO" id="GO:0016020">
    <property type="term" value="C:membrane"/>
    <property type="evidence" value="ECO:0007669"/>
    <property type="project" value="InterPro"/>
</dbReference>
<dbReference type="GO" id="GO:0005737">
    <property type="term" value="C:cytoplasm"/>
    <property type="evidence" value="ECO:0000318"/>
    <property type="project" value="GO_Central"/>
</dbReference>
<evidence type="ECO:0000256" key="7">
    <source>
        <dbReference type="PIRSR" id="PIRSR601577-1"/>
    </source>
</evidence>
<evidence type="ECO:0000256" key="4">
    <source>
        <dbReference type="ARBA" id="ARBA00022801"/>
    </source>
</evidence>
<comment type="cofactor">
    <cofactor evidence="8">
        <name>Zn(2+)</name>
        <dbReference type="ChEBI" id="CHEBI:29105"/>
    </cofactor>
    <text evidence="8">Binds 1 zinc ion per subunit.</text>
</comment>
<proteinExistence type="inferred from homology"/>
<feature type="binding site" evidence="8">
    <location>
        <position position="176"/>
    </location>
    <ligand>
        <name>Zn(2+)</name>
        <dbReference type="ChEBI" id="CHEBI:29105"/>
        <note>catalytic</note>
    </ligand>
</feature>
<dbReference type="InParanoid" id="A2FCT9"/>
<dbReference type="PANTHER" id="PTHR10942">
    <property type="entry name" value="LEISHMANOLYSIN-LIKE PEPTIDASE"/>
    <property type="match status" value="1"/>
</dbReference>
<keyword evidence="5 8" id="KW-0862">Zinc</keyword>
<feature type="active site" evidence="7">
    <location>
        <position position="177"/>
    </location>
</feature>
<dbReference type="Pfam" id="PF01457">
    <property type="entry name" value="Peptidase_M8"/>
    <property type="match status" value="1"/>
</dbReference>
<accession>A2FCT9</accession>
<keyword evidence="6 8" id="KW-0482">Metalloprotease</keyword>
<dbReference type="EMBL" id="DS113722">
    <property type="protein sequence ID" value="EAX97270.1"/>
    <property type="molecule type" value="Genomic_DNA"/>
</dbReference>
<dbReference type="Proteomes" id="UP000001542">
    <property type="component" value="Unassembled WGS sequence"/>
</dbReference>
<dbReference type="SMR" id="A2FCT9"/>
<evidence type="ECO:0000256" key="6">
    <source>
        <dbReference type="ARBA" id="ARBA00023049"/>
    </source>
</evidence>
<evidence type="ECO:0000256" key="1">
    <source>
        <dbReference type="ARBA" id="ARBA00005860"/>
    </source>
</evidence>
<keyword evidence="2" id="KW-0645">Protease</keyword>
<comment type="similarity">
    <text evidence="1">Belongs to the peptidase M8 family.</text>
</comment>
<dbReference type="KEGG" id="tva:4755050"/>
<keyword evidence="3 8" id="KW-0479">Metal-binding</keyword>
<evidence type="ECO:0000256" key="9">
    <source>
        <dbReference type="SAM" id="Phobius"/>
    </source>
</evidence>
<keyword evidence="9" id="KW-1133">Transmembrane helix</keyword>
<evidence type="ECO:0000256" key="2">
    <source>
        <dbReference type="ARBA" id="ARBA00022670"/>
    </source>
</evidence>
<dbReference type="AlphaFoldDB" id="A2FCT9"/>
<dbReference type="VEuPathDB" id="TrichDB:TVAGG3_0203580"/>
<evidence type="ECO:0000256" key="3">
    <source>
        <dbReference type="ARBA" id="ARBA00022723"/>
    </source>
</evidence>
<evidence type="ECO:0000256" key="5">
    <source>
        <dbReference type="ARBA" id="ARBA00022833"/>
    </source>
</evidence>
<dbReference type="GO" id="GO:0004222">
    <property type="term" value="F:metalloendopeptidase activity"/>
    <property type="evidence" value="ECO:0007669"/>
    <property type="project" value="InterPro"/>
</dbReference>
<dbReference type="SUPFAM" id="SSF55486">
    <property type="entry name" value="Metalloproteases ('zincins'), catalytic domain"/>
    <property type="match status" value="1"/>
</dbReference>
<dbReference type="GO" id="GO:0046872">
    <property type="term" value="F:metal ion binding"/>
    <property type="evidence" value="ECO:0007669"/>
    <property type="project" value="UniProtKB-KW"/>
</dbReference>
<keyword evidence="11" id="KW-1185">Reference proteome</keyword>
<organism evidence="10 11">
    <name type="scientific">Trichomonas vaginalis (strain ATCC PRA-98 / G3)</name>
    <dbReference type="NCBI Taxonomy" id="412133"/>
    <lineage>
        <taxon>Eukaryota</taxon>
        <taxon>Metamonada</taxon>
        <taxon>Parabasalia</taxon>
        <taxon>Trichomonadida</taxon>
        <taxon>Trichomonadidae</taxon>
        <taxon>Trichomonas</taxon>
    </lineage>
</organism>
<dbReference type="VEuPathDB" id="TrichDB:TVAG_025060"/>
<sequence>MLKSSMNADISSYKWENIILKFDFDSLLEGANDPLLFKEEGQYITWSQGTFKCYQGDLLTESKRKALIGTFNFVKLWVENTFKVRRIYNSPYSLSQCSDNQGKIKDTQAVDTDLYISIFVRPYGASSTAAVSTIKQLESPSYKPNQGGIFFNAFEIPDEPVNITTWKNGFFYLCLHEVVHLLGFSYSRFEDYHPINDFTKFNETTCSFTKLGKNFTFLITPYAHKFAVKRFNQETFVGDNGATCPSGIELENDGTGISKFNHLETRVYMTDIMMSQQIVGNNRFMHFTDATAAVLLDTGNYKIDFKQIQPLLWGNRDTISENKYIDDFATGPPQLKFPDLYLLKGNSNDQCGFDYKFYGLASETTAPDCRYPFDPVTKKYCDGIQFYNPLNEKMVVDNTFNDFQRFKLPIEVCPEGYATLPLIGRCLKTDIVDEETLNFSTELFSFQCKLDANTDKINYIYTYKYKCPNFERFLRTLILYDCFFKSDPFASPQPSYFIKSSTNSSTVDFTPYPTLSNVERNIYPIFIVICVVLSLLIVSFIVVVVVVATKCYKKHKLRSSGDISDFTD</sequence>
<reference evidence="10" key="1">
    <citation type="submission" date="2006-10" db="EMBL/GenBank/DDBJ databases">
        <authorList>
            <person name="Amadeo P."/>
            <person name="Zhao Q."/>
            <person name="Wortman J."/>
            <person name="Fraser-Liggett C."/>
            <person name="Carlton J."/>
        </authorList>
    </citation>
    <scope>NUCLEOTIDE SEQUENCE</scope>
    <source>
        <strain evidence="10">G3</strain>
    </source>
</reference>
<gene>
    <name evidence="10" type="ORF">TVAG_025060</name>
</gene>
<dbReference type="RefSeq" id="XP_001310200.1">
    <property type="nucleotide sequence ID" value="XM_001310199.1"/>
</dbReference>
<dbReference type="GO" id="GO:0007155">
    <property type="term" value="P:cell adhesion"/>
    <property type="evidence" value="ECO:0007669"/>
    <property type="project" value="InterPro"/>
</dbReference>
<dbReference type="FunFam" id="3.10.170.20:FF:000003">
    <property type="entry name" value="GP63-like"/>
    <property type="match status" value="1"/>
</dbReference>
<evidence type="ECO:0000313" key="11">
    <source>
        <dbReference type="Proteomes" id="UP000001542"/>
    </source>
</evidence>
<protein>
    <recommendedName>
        <fullName evidence="12">GP63-like</fullName>
    </recommendedName>
</protein>
<dbReference type="Gene3D" id="3.90.132.10">
    <property type="entry name" value="Leishmanolysin , domain 2"/>
    <property type="match status" value="1"/>
</dbReference>
<dbReference type="FunFam" id="3.90.132.10:FF:000004">
    <property type="entry name" value="GP63-like"/>
    <property type="match status" value="1"/>
</dbReference>
<keyword evidence="9" id="KW-0472">Membrane</keyword>
<dbReference type="InterPro" id="IPR001577">
    <property type="entry name" value="Peptidase_M8"/>
</dbReference>
<evidence type="ECO:0000313" key="10">
    <source>
        <dbReference type="EMBL" id="EAX97270.1"/>
    </source>
</evidence>
<reference evidence="10" key="2">
    <citation type="journal article" date="2007" name="Science">
        <title>Draft genome sequence of the sexually transmitted pathogen Trichomonas vaginalis.</title>
        <authorList>
            <person name="Carlton J.M."/>
            <person name="Hirt R.P."/>
            <person name="Silva J.C."/>
            <person name="Delcher A.L."/>
            <person name="Schatz M."/>
            <person name="Zhao Q."/>
            <person name="Wortman J.R."/>
            <person name="Bidwell S.L."/>
            <person name="Alsmark U.C.M."/>
            <person name="Besteiro S."/>
            <person name="Sicheritz-Ponten T."/>
            <person name="Noel C.J."/>
            <person name="Dacks J.B."/>
            <person name="Foster P.G."/>
            <person name="Simillion C."/>
            <person name="Van de Peer Y."/>
            <person name="Miranda-Saavedra D."/>
            <person name="Barton G.J."/>
            <person name="Westrop G.D."/>
            <person name="Mueller S."/>
            <person name="Dessi D."/>
            <person name="Fiori P.L."/>
            <person name="Ren Q."/>
            <person name="Paulsen I."/>
            <person name="Zhang H."/>
            <person name="Bastida-Corcuera F.D."/>
            <person name="Simoes-Barbosa A."/>
            <person name="Brown M.T."/>
            <person name="Hayes R.D."/>
            <person name="Mukherjee M."/>
            <person name="Okumura C.Y."/>
            <person name="Schneider R."/>
            <person name="Smith A.J."/>
            <person name="Vanacova S."/>
            <person name="Villalvazo M."/>
            <person name="Haas B.J."/>
            <person name="Pertea M."/>
            <person name="Feldblyum T.V."/>
            <person name="Utterback T.R."/>
            <person name="Shu C.L."/>
            <person name="Osoegawa K."/>
            <person name="de Jong P.J."/>
            <person name="Hrdy I."/>
            <person name="Horvathova L."/>
            <person name="Zubacova Z."/>
            <person name="Dolezal P."/>
            <person name="Malik S.B."/>
            <person name="Logsdon J.M. Jr."/>
            <person name="Henze K."/>
            <person name="Gupta A."/>
            <person name="Wang C.C."/>
            <person name="Dunne R.L."/>
            <person name="Upcroft J.A."/>
            <person name="Upcroft P."/>
            <person name="White O."/>
            <person name="Salzberg S.L."/>
            <person name="Tang P."/>
            <person name="Chiu C.-H."/>
            <person name="Lee Y.-S."/>
            <person name="Embley T.M."/>
            <person name="Coombs G.H."/>
            <person name="Mottram J.C."/>
            <person name="Tachezy J."/>
            <person name="Fraser-Liggett C.M."/>
            <person name="Johnson P.J."/>
        </authorList>
    </citation>
    <scope>NUCLEOTIDE SEQUENCE [LARGE SCALE GENOMIC DNA]</scope>
    <source>
        <strain evidence="10">G3</strain>
    </source>
</reference>
<dbReference type="GO" id="GO:0008233">
    <property type="term" value="F:peptidase activity"/>
    <property type="evidence" value="ECO:0000318"/>
    <property type="project" value="GO_Central"/>
</dbReference>